<reference evidence="7 8" key="1">
    <citation type="submission" date="2018-06" db="EMBL/GenBank/DDBJ databases">
        <authorList>
            <consortium name="Pathogen Informatics"/>
            <person name="Doyle S."/>
        </authorList>
    </citation>
    <scope>NUCLEOTIDE SEQUENCE [LARGE SCALE GENOMIC DNA]</scope>
    <source>
        <strain evidence="7 8">NCTC4824</strain>
    </source>
</reference>
<dbReference type="Gene3D" id="3.60.15.10">
    <property type="entry name" value="Ribonuclease Z/Hydroxyacylglutathione hydrolase-like"/>
    <property type="match status" value="1"/>
</dbReference>
<dbReference type="EMBL" id="LS483476">
    <property type="protein sequence ID" value="SQI51721.1"/>
    <property type="molecule type" value="Genomic_DNA"/>
</dbReference>
<dbReference type="SMART" id="SM00849">
    <property type="entry name" value="Lactamase_B"/>
    <property type="match status" value="1"/>
</dbReference>
<dbReference type="GO" id="GO:0046872">
    <property type="term" value="F:metal ion binding"/>
    <property type="evidence" value="ECO:0007669"/>
    <property type="project" value="UniProtKB-KW"/>
</dbReference>
<keyword evidence="5" id="KW-0862">Zinc</keyword>
<dbReference type="InterPro" id="IPR051013">
    <property type="entry name" value="MBL_superfamily_lactonases"/>
</dbReference>
<evidence type="ECO:0000313" key="7">
    <source>
        <dbReference type="EMBL" id="SQI51721.1"/>
    </source>
</evidence>
<evidence type="ECO:0000256" key="3">
    <source>
        <dbReference type="ARBA" id="ARBA00022723"/>
    </source>
</evidence>
<feature type="domain" description="Metallo-beta-lactamase" evidence="6">
    <location>
        <begin position="39"/>
        <end position="268"/>
    </location>
</feature>
<dbReference type="PANTHER" id="PTHR42978:SF2">
    <property type="entry name" value="102 KBASES UNSTABLE REGION: FROM 1 TO 119443"/>
    <property type="match status" value="1"/>
</dbReference>
<dbReference type="PANTHER" id="PTHR42978">
    <property type="entry name" value="QUORUM-QUENCHING LACTONASE YTNP-RELATED-RELATED"/>
    <property type="match status" value="1"/>
</dbReference>
<organism evidence="7 8">
    <name type="scientific">Lederbergia lenta</name>
    <name type="common">Bacillus lentus</name>
    <dbReference type="NCBI Taxonomy" id="1467"/>
    <lineage>
        <taxon>Bacteria</taxon>
        <taxon>Bacillati</taxon>
        <taxon>Bacillota</taxon>
        <taxon>Bacilli</taxon>
        <taxon>Bacillales</taxon>
        <taxon>Bacillaceae</taxon>
        <taxon>Lederbergia</taxon>
    </lineage>
</organism>
<evidence type="ECO:0000313" key="8">
    <source>
        <dbReference type="Proteomes" id="UP000249134"/>
    </source>
</evidence>
<proteinExistence type="inferred from homology"/>
<dbReference type="Pfam" id="PF00753">
    <property type="entry name" value="Lactamase_B"/>
    <property type="match status" value="1"/>
</dbReference>
<dbReference type="RefSeq" id="WP_066143191.1">
    <property type="nucleotide sequence ID" value="NZ_CBCSGM010000002.1"/>
</dbReference>
<accession>A0A2X4VLL2</accession>
<keyword evidence="4 7" id="KW-0378">Hydrolase</keyword>
<sequence>MQLGGTNKIKGVKAFKTGSCSSYDFIARAGGKFKQVHFPSLAFLIDHEEGYVLFDTGYGDQFFTASERLPYKLYRYGTPVTYSSQDSLKTQLEDSGINTNEIKTIILSHFHGDHTGGLLDFPHAKIVCSNRAWEAVRDCKGAKAVRQAYLPGTIPEDFSERAVFIEETPILPINKTHAPFSKGYDILGDGSVIAVFLEGHAKGQFGVFFNDVFLCADATWSSEAIRAKSLPNRAAGLIMSSWKEYKETFDQVVHFRKLHPEYQIIPSHCTEVSHE</sequence>
<dbReference type="KEGG" id="blen:NCTC4824_00392"/>
<evidence type="ECO:0000256" key="2">
    <source>
        <dbReference type="ARBA" id="ARBA00007749"/>
    </source>
</evidence>
<keyword evidence="3" id="KW-0479">Metal-binding</keyword>
<comment type="cofactor">
    <cofactor evidence="1">
        <name>Zn(2+)</name>
        <dbReference type="ChEBI" id="CHEBI:29105"/>
    </cofactor>
</comment>
<evidence type="ECO:0000256" key="1">
    <source>
        <dbReference type="ARBA" id="ARBA00001947"/>
    </source>
</evidence>
<dbReference type="AlphaFoldDB" id="A0A2X4VLL2"/>
<dbReference type="Proteomes" id="UP000249134">
    <property type="component" value="Chromosome 1"/>
</dbReference>
<dbReference type="CDD" id="cd07730">
    <property type="entry name" value="metallo-hydrolase-like_MBL-fold"/>
    <property type="match status" value="1"/>
</dbReference>
<dbReference type="GO" id="GO:0047585">
    <property type="term" value="F:4-pyridoxolactonase activity"/>
    <property type="evidence" value="ECO:0007669"/>
    <property type="project" value="UniProtKB-EC"/>
</dbReference>
<gene>
    <name evidence="7" type="ORF">NCTC4824_00392</name>
</gene>
<protein>
    <submittedName>
        <fullName evidence="7">Metal-dependent hydrolase</fullName>
        <ecNumber evidence="7">3.1.1.27</ecNumber>
    </submittedName>
</protein>
<name>A0A2X4VLL2_LEDLE</name>
<dbReference type="InterPro" id="IPR001279">
    <property type="entry name" value="Metallo-B-lactamas"/>
</dbReference>
<evidence type="ECO:0000256" key="4">
    <source>
        <dbReference type="ARBA" id="ARBA00022801"/>
    </source>
</evidence>
<evidence type="ECO:0000256" key="5">
    <source>
        <dbReference type="ARBA" id="ARBA00022833"/>
    </source>
</evidence>
<dbReference type="SUPFAM" id="SSF56281">
    <property type="entry name" value="Metallo-hydrolase/oxidoreductase"/>
    <property type="match status" value="1"/>
</dbReference>
<comment type="similarity">
    <text evidence="2">Belongs to the metallo-beta-lactamase superfamily.</text>
</comment>
<dbReference type="EC" id="3.1.1.27" evidence="7"/>
<dbReference type="STRING" id="1348624.GCA_001591545_02808"/>
<dbReference type="InterPro" id="IPR036866">
    <property type="entry name" value="RibonucZ/Hydroxyglut_hydro"/>
</dbReference>
<keyword evidence="8" id="KW-1185">Reference proteome</keyword>
<evidence type="ECO:0000259" key="6">
    <source>
        <dbReference type="SMART" id="SM00849"/>
    </source>
</evidence>